<gene>
    <name evidence="1" type="ORF">ERS008524_01509</name>
</gene>
<dbReference type="AlphaFoldDB" id="A0AAI8ZQ19"/>
<proteinExistence type="predicted"/>
<sequence>MKNNLYVRKKLNIMIRVVSSSHSLHNQEGSVNRWVFLLFCIRMGTCILQNYNFKFGRA</sequence>
<protein>
    <submittedName>
        <fullName evidence="1">Uncharacterized protein</fullName>
    </submittedName>
</protein>
<evidence type="ECO:0000313" key="1">
    <source>
        <dbReference type="EMBL" id="CFQ96312.1"/>
    </source>
</evidence>
<accession>A0AAI8ZQ19</accession>
<reference evidence="1 2" key="1">
    <citation type="submission" date="2015-03" db="EMBL/GenBank/DDBJ databases">
        <authorList>
            <consortium name="Pathogen Informatics"/>
            <person name="Murphy D."/>
        </authorList>
    </citation>
    <scope>NUCLEOTIDE SEQUENCE [LARGE SCALE GENOMIC DNA]</scope>
    <source>
        <strain evidence="1 2">3400/83</strain>
    </source>
</reference>
<organism evidence="1 2">
    <name type="scientific">Yersinia frederiksenii</name>
    <dbReference type="NCBI Taxonomy" id="29484"/>
    <lineage>
        <taxon>Bacteria</taxon>
        <taxon>Pseudomonadati</taxon>
        <taxon>Pseudomonadota</taxon>
        <taxon>Gammaproteobacteria</taxon>
        <taxon>Enterobacterales</taxon>
        <taxon>Yersiniaceae</taxon>
        <taxon>Yersinia</taxon>
    </lineage>
</organism>
<comment type="caution">
    <text evidence="1">The sequence shown here is derived from an EMBL/GenBank/DDBJ whole genome shotgun (WGS) entry which is preliminary data.</text>
</comment>
<dbReference type="Proteomes" id="UP000046784">
    <property type="component" value="Unassembled WGS sequence"/>
</dbReference>
<evidence type="ECO:0000313" key="2">
    <source>
        <dbReference type="Proteomes" id="UP000046784"/>
    </source>
</evidence>
<dbReference type="EMBL" id="CGCB01000007">
    <property type="protein sequence ID" value="CFQ96312.1"/>
    <property type="molecule type" value="Genomic_DNA"/>
</dbReference>
<name>A0AAI8ZQ19_YERFR</name>